<protein>
    <submittedName>
        <fullName evidence="2">Uncharacterized protein</fullName>
    </submittedName>
</protein>
<feature type="compositionally biased region" description="Basic and acidic residues" evidence="1">
    <location>
        <begin position="148"/>
        <end position="157"/>
    </location>
</feature>
<accession>A0A182UTJ6</accession>
<evidence type="ECO:0000313" key="3">
    <source>
        <dbReference type="Proteomes" id="UP000075903"/>
    </source>
</evidence>
<reference evidence="2" key="1">
    <citation type="submission" date="2020-05" db="UniProtKB">
        <authorList>
            <consortium name="EnsemblMetazoa"/>
        </authorList>
    </citation>
    <scope>IDENTIFICATION</scope>
    <source>
        <strain evidence="2">MAF</strain>
    </source>
</reference>
<feature type="region of interest" description="Disordered" evidence="1">
    <location>
        <begin position="122"/>
        <end position="232"/>
    </location>
</feature>
<feature type="compositionally biased region" description="Basic and acidic residues" evidence="1">
    <location>
        <begin position="172"/>
        <end position="181"/>
    </location>
</feature>
<evidence type="ECO:0000313" key="2">
    <source>
        <dbReference type="EnsemblMetazoa" id="AMEM003388-PA"/>
    </source>
</evidence>
<evidence type="ECO:0000256" key="1">
    <source>
        <dbReference type="SAM" id="MobiDB-lite"/>
    </source>
</evidence>
<proteinExistence type="predicted"/>
<dbReference type="AlphaFoldDB" id="A0A182UTJ6"/>
<name>A0A182UTJ6_ANOME</name>
<sequence length="576" mass="61798">MKHGSQHCRTYIPLQRSAPAGSYVDQYQRARPVSCHLVRQLTQRTCRTRRLATCLGQHGRAQPIHARIKQPNLGPDATVDGGAVGQGHANGGHTPAHPVAERFEQTDRHTAQQTNLDALHQANHKAHRPGKQIGAKGGRPGQAANDAQIEHGGDGGDQHGSQGGPRYVVEVGRQHAEREQGEQGGVEAGERGADAAGMADGGPGERPGGRHGPKARTDHIAQPESEQFLRGVDHSIGRSTFARTATSGTSTSPLPSSTSICGKVTVVPFTVTSRTGHSKAGMPGSILPDRRKGAVALPPSVLLVTRWWASSADSSTTSAFRESDTYQRARCTGLLRVAGTRRGRYCKASSSTMHPIPSSVSPAALSASRDTTLQTVAKKPPSTVRGSPSRLPSWAPMMMRAVADVNADVTGTEMKQTRNPSRKAPIASSTRPAANASTITYWTGRPAVYSSVSSDIRLVGPIDTSRTVPQNTYTSDPVRERATRCLRRQCLRRAQVHRRGYLPMKAAYSPYWDGRPAIVAYAMLCGIIVSPSVTPAIRSDRASAPSYFRIQVRIGRRLLGSKPSSNVPQRVLFVVV</sequence>
<organism evidence="2 3">
    <name type="scientific">Anopheles merus</name>
    <name type="common">Mosquito</name>
    <dbReference type="NCBI Taxonomy" id="30066"/>
    <lineage>
        <taxon>Eukaryota</taxon>
        <taxon>Metazoa</taxon>
        <taxon>Ecdysozoa</taxon>
        <taxon>Arthropoda</taxon>
        <taxon>Hexapoda</taxon>
        <taxon>Insecta</taxon>
        <taxon>Pterygota</taxon>
        <taxon>Neoptera</taxon>
        <taxon>Endopterygota</taxon>
        <taxon>Diptera</taxon>
        <taxon>Nematocera</taxon>
        <taxon>Culicoidea</taxon>
        <taxon>Culicidae</taxon>
        <taxon>Anophelinae</taxon>
        <taxon>Anopheles</taxon>
    </lineage>
</organism>
<dbReference type="Proteomes" id="UP000075903">
    <property type="component" value="Unassembled WGS sequence"/>
</dbReference>
<dbReference type="VEuPathDB" id="VectorBase:AMEM003388"/>
<dbReference type="EnsemblMetazoa" id="AMEM003388-RA">
    <property type="protein sequence ID" value="AMEM003388-PA"/>
    <property type="gene ID" value="AMEM003388"/>
</dbReference>
<keyword evidence="3" id="KW-1185">Reference proteome</keyword>